<dbReference type="InterPro" id="IPR002528">
    <property type="entry name" value="MATE_fam"/>
</dbReference>
<dbReference type="NCBIfam" id="TIGR00797">
    <property type="entry name" value="matE"/>
    <property type="match status" value="1"/>
</dbReference>
<dbReference type="InterPro" id="IPR052031">
    <property type="entry name" value="Membrane_Transporter-Flippase"/>
</dbReference>
<keyword evidence="3" id="KW-1003">Cell membrane</keyword>
<reference evidence="8 9" key="1">
    <citation type="submission" date="2018-07" db="EMBL/GenBank/DDBJ databases">
        <title>Genomic Encyclopedia of Type Strains, Phase IV (KMG-IV): sequencing the most valuable type-strain genomes for metagenomic binning, comparative biology and taxonomic classification.</title>
        <authorList>
            <person name="Goeker M."/>
        </authorList>
    </citation>
    <scope>NUCLEOTIDE SEQUENCE [LARGE SCALE GENOMIC DNA]</scope>
    <source>
        <strain evidence="8 9">DSM 21634</strain>
    </source>
</reference>
<keyword evidence="4 7" id="KW-0812">Transmembrane</keyword>
<feature type="transmembrane region" description="Helical" evidence="7">
    <location>
        <begin position="305"/>
        <end position="324"/>
    </location>
</feature>
<feature type="transmembrane region" description="Helical" evidence="7">
    <location>
        <begin position="406"/>
        <end position="428"/>
    </location>
</feature>
<keyword evidence="2" id="KW-0813">Transport</keyword>
<feature type="transmembrane region" description="Helical" evidence="7">
    <location>
        <begin position="31"/>
        <end position="52"/>
    </location>
</feature>
<evidence type="ECO:0000256" key="1">
    <source>
        <dbReference type="ARBA" id="ARBA00004429"/>
    </source>
</evidence>
<feature type="transmembrane region" description="Helical" evidence="7">
    <location>
        <begin position="378"/>
        <end position="399"/>
    </location>
</feature>
<evidence type="ECO:0000256" key="5">
    <source>
        <dbReference type="ARBA" id="ARBA00022989"/>
    </source>
</evidence>
<feature type="transmembrane region" description="Helical" evidence="7">
    <location>
        <begin position="336"/>
        <end position="358"/>
    </location>
</feature>
<gene>
    <name evidence="8" type="ORF">DES41_105120</name>
</gene>
<comment type="subcellular location">
    <subcellularLocation>
        <location evidence="1">Cell inner membrane</location>
        <topology evidence="1">Multi-pass membrane protein</topology>
    </subcellularLocation>
</comment>
<accession>A0A368XQ91</accession>
<name>A0A368XQ91_9BURK</name>
<dbReference type="PIRSF" id="PIRSF006603">
    <property type="entry name" value="DinF"/>
    <property type="match status" value="1"/>
</dbReference>
<dbReference type="PANTHER" id="PTHR43549">
    <property type="entry name" value="MULTIDRUG RESISTANCE PROTEIN YPNP-RELATED"/>
    <property type="match status" value="1"/>
</dbReference>
<feature type="transmembrane region" description="Helical" evidence="7">
    <location>
        <begin position="182"/>
        <end position="207"/>
    </location>
</feature>
<evidence type="ECO:0000313" key="9">
    <source>
        <dbReference type="Proteomes" id="UP000252884"/>
    </source>
</evidence>
<evidence type="ECO:0000256" key="2">
    <source>
        <dbReference type="ARBA" id="ARBA00022448"/>
    </source>
</evidence>
<feature type="transmembrane region" description="Helical" evidence="7">
    <location>
        <begin position="260"/>
        <end position="285"/>
    </location>
</feature>
<dbReference type="GO" id="GO:0015297">
    <property type="term" value="F:antiporter activity"/>
    <property type="evidence" value="ECO:0007669"/>
    <property type="project" value="InterPro"/>
</dbReference>
<keyword evidence="6 7" id="KW-0472">Membrane</keyword>
<dbReference type="PANTHER" id="PTHR43549:SF3">
    <property type="entry name" value="MULTIDRUG RESISTANCE PROTEIN YPNP-RELATED"/>
    <property type="match status" value="1"/>
</dbReference>
<dbReference type="AlphaFoldDB" id="A0A368XQ91"/>
<proteinExistence type="predicted"/>
<dbReference type="Proteomes" id="UP000252884">
    <property type="component" value="Unassembled WGS sequence"/>
</dbReference>
<feature type="transmembrane region" description="Helical" evidence="7">
    <location>
        <begin position="434"/>
        <end position="457"/>
    </location>
</feature>
<dbReference type="EMBL" id="QPJK01000005">
    <property type="protein sequence ID" value="RCW70182.1"/>
    <property type="molecule type" value="Genomic_DNA"/>
</dbReference>
<feature type="transmembrane region" description="Helical" evidence="7">
    <location>
        <begin position="58"/>
        <end position="80"/>
    </location>
</feature>
<feature type="transmembrane region" description="Helical" evidence="7">
    <location>
        <begin position="151"/>
        <end position="170"/>
    </location>
</feature>
<dbReference type="Pfam" id="PF01554">
    <property type="entry name" value="MatE"/>
    <property type="match status" value="2"/>
</dbReference>
<dbReference type="InterPro" id="IPR048279">
    <property type="entry name" value="MdtK-like"/>
</dbReference>
<evidence type="ECO:0000256" key="7">
    <source>
        <dbReference type="SAM" id="Phobius"/>
    </source>
</evidence>
<evidence type="ECO:0000256" key="3">
    <source>
        <dbReference type="ARBA" id="ARBA00022475"/>
    </source>
</evidence>
<dbReference type="OrthoDB" id="9001572at2"/>
<keyword evidence="9" id="KW-1185">Reference proteome</keyword>
<dbReference type="GO" id="GO:0005886">
    <property type="term" value="C:plasma membrane"/>
    <property type="evidence" value="ECO:0007669"/>
    <property type="project" value="UniProtKB-SubCell"/>
</dbReference>
<feature type="transmembrane region" description="Helical" evidence="7">
    <location>
        <begin position="116"/>
        <end position="139"/>
    </location>
</feature>
<evidence type="ECO:0000313" key="8">
    <source>
        <dbReference type="EMBL" id="RCW70182.1"/>
    </source>
</evidence>
<evidence type="ECO:0000256" key="6">
    <source>
        <dbReference type="ARBA" id="ARBA00023136"/>
    </source>
</evidence>
<dbReference type="GO" id="GO:0042910">
    <property type="term" value="F:xenobiotic transmembrane transporter activity"/>
    <property type="evidence" value="ECO:0007669"/>
    <property type="project" value="InterPro"/>
</dbReference>
<evidence type="ECO:0000256" key="4">
    <source>
        <dbReference type="ARBA" id="ARBA00022692"/>
    </source>
</evidence>
<keyword evidence="5 7" id="KW-1133">Transmembrane helix</keyword>
<feature type="transmembrane region" description="Helical" evidence="7">
    <location>
        <begin position="213"/>
        <end position="239"/>
    </location>
</feature>
<dbReference type="RefSeq" id="WP_114469150.1">
    <property type="nucleotide sequence ID" value="NZ_QPJK01000005.1"/>
</dbReference>
<protein>
    <submittedName>
        <fullName evidence="8">Putative MATE family efflux protein</fullName>
    </submittedName>
</protein>
<sequence>MSAVATPTAAAPGKAVLAAHARSQRLLHGPVLATLLLLAAPNLIVMLAQAAANFLESYFVGLLGVDALAGAALVFPLIMLMQTMSAGGMGGGISSAIARATGAGDTEKAQALALHALVIALAFGVACMLGGLLGGPLLYRAMGATPVVQEAALAYSNAIFIGAVFLWLANGMASVLRGSGNMALPAMVLSGGVLLLLLASPVLIFGWGPVPAMGITGAGLALVVYYVVAAAVMLVSVLRGNGGVQLRLHHKLRWALFRDILGVGAPAIVNNVTLNLSVLTATALVSPLGSEALAGFGLGIRLEYLQIPIVFGFGAAMVAMVGMNTGAGQLVRARRVAWTGALLAAAVTSLVGLAAALFPAAWLGLFTHDQEAIRVGTQYLQVVGPAYGLFGLGLSLYFASQGARRMGWSIVAGAARLLVVYLAGHLALRLGAGLPTLLVIMVAALAFYALLNAWPWFARPQDRPRA</sequence>
<comment type="caution">
    <text evidence="8">The sequence shown here is derived from an EMBL/GenBank/DDBJ whole genome shotgun (WGS) entry which is preliminary data.</text>
</comment>
<organism evidence="8 9">
    <name type="scientific">Pseudorhodoferax soli</name>
    <dbReference type="NCBI Taxonomy" id="545864"/>
    <lineage>
        <taxon>Bacteria</taxon>
        <taxon>Pseudomonadati</taxon>
        <taxon>Pseudomonadota</taxon>
        <taxon>Betaproteobacteria</taxon>
        <taxon>Burkholderiales</taxon>
        <taxon>Comamonadaceae</taxon>
    </lineage>
</organism>